<reference evidence="1 2" key="1">
    <citation type="submission" date="2015-04" db="EMBL/GenBank/DDBJ databases">
        <authorList>
            <person name="Syromyatnikov M.Y."/>
            <person name="Popov V.N."/>
        </authorList>
    </citation>
    <scope>NUCLEOTIDE SEQUENCE [LARGE SCALE GENOMIC DNA]</scope>
</reference>
<keyword evidence="2" id="KW-1185">Reference proteome</keyword>
<name>A0A1J1IH78_9DIPT</name>
<evidence type="ECO:0000313" key="2">
    <source>
        <dbReference type="Proteomes" id="UP000183832"/>
    </source>
</evidence>
<proteinExistence type="predicted"/>
<gene>
    <name evidence="1" type="ORF">CLUMA_CG012426</name>
</gene>
<accession>A0A1J1IH78</accession>
<evidence type="ECO:0000313" key="1">
    <source>
        <dbReference type="EMBL" id="CRK98900.1"/>
    </source>
</evidence>
<dbReference type="Proteomes" id="UP000183832">
    <property type="component" value="Unassembled WGS sequence"/>
</dbReference>
<organism evidence="1 2">
    <name type="scientific">Clunio marinus</name>
    <dbReference type="NCBI Taxonomy" id="568069"/>
    <lineage>
        <taxon>Eukaryota</taxon>
        <taxon>Metazoa</taxon>
        <taxon>Ecdysozoa</taxon>
        <taxon>Arthropoda</taxon>
        <taxon>Hexapoda</taxon>
        <taxon>Insecta</taxon>
        <taxon>Pterygota</taxon>
        <taxon>Neoptera</taxon>
        <taxon>Endopterygota</taxon>
        <taxon>Diptera</taxon>
        <taxon>Nematocera</taxon>
        <taxon>Chironomoidea</taxon>
        <taxon>Chironomidae</taxon>
        <taxon>Clunio</taxon>
    </lineage>
</organism>
<dbReference type="EMBL" id="CVRI01000048">
    <property type="protein sequence ID" value="CRK98900.1"/>
    <property type="molecule type" value="Genomic_DNA"/>
</dbReference>
<sequence length="74" mass="8341">MESHFLLLKNSEILQEIVFQLHRSLSKQILFLAKLPSKASIFLLLINEVHTANTVATSKAKNKMNYGDGDILKS</sequence>
<protein>
    <submittedName>
        <fullName evidence="1">CLUMA_CG012426, isoform A</fullName>
    </submittedName>
</protein>
<dbReference type="AlphaFoldDB" id="A0A1J1IH78"/>